<dbReference type="EMBL" id="GBRH01247292">
    <property type="protein sequence ID" value="JAD50603.1"/>
    <property type="molecule type" value="Transcribed_RNA"/>
</dbReference>
<sequence length="63" mass="7094">MHLRSQLLQYQYCHIPQIFASAMSLSTCSYLLLFHYQLPNVQCTSGQCYNFSGGTSPLSSSLK</sequence>
<keyword evidence="1" id="KW-0472">Membrane</keyword>
<protein>
    <submittedName>
        <fullName evidence="2">Hydroxymethylglutaryl-CoA synthase</fullName>
    </submittedName>
</protein>
<organism evidence="2">
    <name type="scientific">Arundo donax</name>
    <name type="common">Giant reed</name>
    <name type="synonym">Donax arundinaceus</name>
    <dbReference type="NCBI Taxonomy" id="35708"/>
    <lineage>
        <taxon>Eukaryota</taxon>
        <taxon>Viridiplantae</taxon>
        <taxon>Streptophyta</taxon>
        <taxon>Embryophyta</taxon>
        <taxon>Tracheophyta</taxon>
        <taxon>Spermatophyta</taxon>
        <taxon>Magnoliopsida</taxon>
        <taxon>Liliopsida</taxon>
        <taxon>Poales</taxon>
        <taxon>Poaceae</taxon>
        <taxon>PACMAD clade</taxon>
        <taxon>Arundinoideae</taxon>
        <taxon>Arundineae</taxon>
        <taxon>Arundo</taxon>
    </lineage>
</organism>
<dbReference type="AlphaFoldDB" id="A0A0A9ALA3"/>
<reference evidence="2" key="2">
    <citation type="journal article" date="2015" name="Data Brief">
        <title>Shoot transcriptome of the giant reed, Arundo donax.</title>
        <authorList>
            <person name="Barrero R.A."/>
            <person name="Guerrero F.D."/>
            <person name="Moolhuijzen P."/>
            <person name="Goolsby J.A."/>
            <person name="Tidwell J."/>
            <person name="Bellgard S.E."/>
            <person name="Bellgard M.I."/>
        </authorList>
    </citation>
    <scope>NUCLEOTIDE SEQUENCE</scope>
    <source>
        <tissue evidence="2">Shoot tissue taken approximately 20 cm above the soil surface</tissue>
    </source>
</reference>
<proteinExistence type="predicted"/>
<reference evidence="2" key="1">
    <citation type="submission" date="2014-09" db="EMBL/GenBank/DDBJ databases">
        <authorList>
            <person name="Magalhaes I.L.F."/>
            <person name="Oliveira U."/>
            <person name="Santos F.R."/>
            <person name="Vidigal T.H.D.A."/>
            <person name="Brescovit A.D."/>
            <person name="Santos A.J."/>
        </authorList>
    </citation>
    <scope>NUCLEOTIDE SEQUENCE</scope>
    <source>
        <tissue evidence="2">Shoot tissue taken approximately 20 cm above the soil surface</tissue>
    </source>
</reference>
<evidence type="ECO:0000313" key="2">
    <source>
        <dbReference type="EMBL" id="JAD50603.1"/>
    </source>
</evidence>
<accession>A0A0A9ALA3</accession>
<keyword evidence="1" id="KW-1133">Transmembrane helix</keyword>
<feature type="transmembrane region" description="Helical" evidence="1">
    <location>
        <begin position="12"/>
        <end position="33"/>
    </location>
</feature>
<keyword evidence="1" id="KW-0812">Transmembrane</keyword>
<evidence type="ECO:0000256" key="1">
    <source>
        <dbReference type="SAM" id="Phobius"/>
    </source>
</evidence>
<name>A0A0A9ALA3_ARUDO</name>